<proteinExistence type="predicted"/>
<name>A0AAV4W781_9ARAC</name>
<evidence type="ECO:0000313" key="2">
    <source>
        <dbReference type="Proteomes" id="UP001054837"/>
    </source>
</evidence>
<gene>
    <name evidence="1" type="ORF">CDAR_208091</name>
</gene>
<organism evidence="1 2">
    <name type="scientific">Caerostris darwini</name>
    <dbReference type="NCBI Taxonomy" id="1538125"/>
    <lineage>
        <taxon>Eukaryota</taxon>
        <taxon>Metazoa</taxon>
        <taxon>Ecdysozoa</taxon>
        <taxon>Arthropoda</taxon>
        <taxon>Chelicerata</taxon>
        <taxon>Arachnida</taxon>
        <taxon>Araneae</taxon>
        <taxon>Araneomorphae</taxon>
        <taxon>Entelegynae</taxon>
        <taxon>Araneoidea</taxon>
        <taxon>Araneidae</taxon>
        <taxon>Caerostris</taxon>
    </lineage>
</organism>
<evidence type="ECO:0000313" key="1">
    <source>
        <dbReference type="EMBL" id="GIY77250.1"/>
    </source>
</evidence>
<protein>
    <submittedName>
        <fullName evidence="1">Uncharacterized protein</fullName>
    </submittedName>
</protein>
<dbReference type="AlphaFoldDB" id="A0AAV4W781"/>
<reference evidence="1 2" key="1">
    <citation type="submission" date="2021-06" db="EMBL/GenBank/DDBJ databases">
        <title>Caerostris darwini draft genome.</title>
        <authorList>
            <person name="Kono N."/>
            <person name="Arakawa K."/>
        </authorList>
    </citation>
    <scope>NUCLEOTIDE SEQUENCE [LARGE SCALE GENOMIC DNA]</scope>
</reference>
<comment type="caution">
    <text evidence="1">The sequence shown here is derived from an EMBL/GenBank/DDBJ whole genome shotgun (WGS) entry which is preliminary data.</text>
</comment>
<dbReference type="Proteomes" id="UP001054837">
    <property type="component" value="Unassembled WGS sequence"/>
</dbReference>
<keyword evidence="2" id="KW-1185">Reference proteome</keyword>
<accession>A0AAV4W781</accession>
<dbReference type="EMBL" id="BPLQ01014087">
    <property type="protein sequence ID" value="GIY77250.1"/>
    <property type="molecule type" value="Genomic_DNA"/>
</dbReference>
<sequence length="155" mass="17732">MGDWQSLWHNSAKGRTVFEIIPIARQKRVQGNFYLNQVFTGHGAMVDYQHKFFRQSPAFGTWSGPMEGANSWFLRRARCREPGPGFSTSLIGGCCRGTDHQFSRAFVQGVKINPELPYCPESGCRREGVKKCFLEHRSTRNPLFLPRDSTFASRR</sequence>